<feature type="domain" description="Bacterial bifunctional deaminase-reductase C-terminal" evidence="2">
    <location>
        <begin position="7"/>
        <end position="185"/>
    </location>
</feature>
<evidence type="ECO:0000313" key="3">
    <source>
        <dbReference type="EMBL" id="NUQ89080.1"/>
    </source>
</evidence>
<reference evidence="3 4" key="1">
    <citation type="submission" date="2020-05" db="EMBL/GenBank/DDBJ databases">
        <title>DNA-SIP metagenomic assembled genomes.</title>
        <authorList>
            <person name="Yu J."/>
        </authorList>
    </citation>
    <scope>NUCLEOTIDE SEQUENCE [LARGE SCALE GENOMIC DNA]</scope>
    <source>
        <strain evidence="3">Bin5.27</strain>
    </source>
</reference>
<dbReference type="InterPro" id="IPR024072">
    <property type="entry name" value="DHFR-like_dom_sf"/>
</dbReference>
<dbReference type="EMBL" id="JABFXE010000472">
    <property type="protein sequence ID" value="NUQ89080.1"/>
    <property type="molecule type" value="Genomic_DNA"/>
</dbReference>
<comment type="caution">
    <text evidence="3">The sequence shown here is derived from an EMBL/GenBank/DDBJ whole genome shotgun (WGS) entry which is preliminary data.</text>
</comment>
<dbReference type="GO" id="GO:0008703">
    <property type="term" value="F:5-amino-6-(5-phosphoribosylamino)uracil reductase activity"/>
    <property type="evidence" value="ECO:0007669"/>
    <property type="project" value="InterPro"/>
</dbReference>
<organism evidence="3 4">
    <name type="scientific">Glycomyces artemisiae</name>
    <dbReference type="NCBI Taxonomy" id="1076443"/>
    <lineage>
        <taxon>Bacteria</taxon>
        <taxon>Bacillati</taxon>
        <taxon>Actinomycetota</taxon>
        <taxon>Actinomycetes</taxon>
        <taxon>Glycomycetales</taxon>
        <taxon>Glycomycetaceae</taxon>
        <taxon>Glycomyces</taxon>
    </lineage>
</organism>
<dbReference type="InterPro" id="IPR002734">
    <property type="entry name" value="RibDG_C"/>
</dbReference>
<sequence length="226" mass="24036">MSDTNGRKVIANLCISLDGRYHGPGGPADFGTFIPYAASDTARDHMARMIEHATTAVLGRVNAEGFLGFWPSVAGSEEADPRDRAYAEWLVNVDKVVLSTTLTEAPWERTVIANAPTAEVVAGLKATGSGDILANTSPTVIKALLEADLVDRLYLVVIPEIVGGGERLFEDGLPATTWALTEQHTGKLGEMALIYDRARSPEPASGRRPPDGGPTRCPAATPRSAR</sequence>
<protein>
    <submittedName>
        <fullName evidence="3">Riboflavin biosynthesis protein RibD</fullName>
    </submittedName>
</protein>
<evidence type="ECO:0000313" key="4">
    <source>
        <dbReference type="Proteomes" id="UP000574690"/>
    </source>
</evidence>
<dbReference type="Gene3D" id="3.40.430.10">
    <property type="entry name" value="Dihydrofolate Reductase, subunit A"/>
    <property type="match status" value="1"/>
</dbReference>
<feature type="region of interest" description="Disordered" evidence="1">
    <location>
        <begin position="198"/>
        <end position="226"/>
    </location>
</feature>
<proteinExistence type="predicted"/>
<gene>
    <name evidence="3" type="ORF">HOQ43_11530</name>
</gene>
<dbReference type="Pfam" id="PF01872">
    <property type="entry name" value="RibD_C"/>
    <property type="match status" value="1"/>
</dbReference>
<dbReference type="GO" id="GO:0009231">
    <property type="term" value="P:riboflavin biosynthetic process"/>
    <property type="evidence" value="ECO:0007669"/>
    <property type="project" value="InterPro"/>
</dbReference>
<evidence type="ECO:0000256" key="1">
    <source>
        <dbReference type="SAM" id="MobiDB-lite"/>
    </source>
</evidence>
<dbReference type="SUPFAM" id="SSF53597">
    <property type="entry name" value="Dihydrofolate reductase-like"/>
    <property type="match status" value="1"/>
</dbReference>
<accession>A0A850CBM0</accession>
<dbReference type="AlphaFoldDB" id="A0A850CBM0"/>
<dbReference type="Proteomes" id="UP000574690">
    <property type="component" value="Unassembled WGS sequence"/>
</dbReference>
<name>A0A850CBM0_9ACTN</name>
<evidence type="ECO:0000259" key="2">
    <source>
        <dbReference type="Pfam" id="PF01872"/>
    </source>
</evidence>